<keyword evidence="2 4" id="KW-0863">Zinc-finger</keyword>
<evidence type="ECO:0000256" key="1">
    <source>
        <dbReference type="ARBA" id="ARBA00022723"/>
    </source>
</evidence>
<evidence type="ECO:0000313" key="8">
    <source>
        <dbReference type="Proteomes" id="UP001174677"/>
    </source>
</evidence>
<dbReference type="Gene3D" id="2.30.30.1150">
    <property type="match status" value="1"/>
</dbReference>
<keyword evidence="8" id="KW-1185">Reference proteome</keyword>
<accession>A0ABQ9LJ45</accession>
<comment type="caution">
    <text evidence="7">The sequence shown here is derived from an EMBL/GenBank/DDBJ whole genome shotgun (WGS) entry which is preliminary data.</text>
</comment>
<dbReference type="InterPro" id="IPR013083">
    <property type="entry name" value="Znf_RING/FYVE/PHD"/>
</dbReference>
<dbReference type="InterPro" id="IPR019786">
    <property type="entry name" value="Zinc_finger_PHD-type_CS"/>
</dbReference>
<dbReference type="SUPFAM" id="SSF57903">
    <property type="entry name" value="FYVE/PHD zinc finger"/>
    <property type="match status" value="3"/>
</dbReference>
<proteinExistence type="predicted"/>
<sequence>MGGGEGTSNGDITAESVQCLKTEVVINGFGSRIGKHSGDCGSRPGEGFRTYKRRKHTKSSSESKGQEDGRGSVEAASKLADETANETPDCLPEKHTSLDGSNDVSHKQSRNFVLESIYQSLKNDKGGIQGCIRDALLMTVKESDSCDKDRHKPSSQARWMPNGTHAAKEHVDVDVTSNDSFNASHRPVTEMCQNALLNIILSEKFTLLCKLLVDNFQETKAENLLGLSLINIRMKDGVYEHSPSLFLTDIQLVWKKLQGIGNDLISLAKSLSDVSFTCCNEQFSTREFKFHCKSEKIDSCGVYSVCTCWRCGDKADGRDCLVCDSCEEMYHVSCIEPAVKEIPPKSWYCASCTAVGMGSPHENCVVCERLNAPRTLCDEAGDEKVSSTIEKIFSEFEETSNCTGDDFCQPPAGSKNVCVCKFCGNEVENGEKLRICEHVLCPYKYYHVRCLTTNLLKSHGPLWYCPSCLCRVCLTDKDDTKIVLCDGCDNAYHMYCMNPPRTTVPKGKWFCRQCDVKIKEIRKARRAYEKRGYRMKRKIEAGKRACENLEEKLDEKCEQESVKDREPMDMLLKAALYEEKLAGV</sequence>
<evidence type="ECO:0000256" key="2">
    <source>
        <dbReference type="ARBA" id="ARBA00022771"/>
    </source>
</evidence>
<dbReference type="Proteomes" id="UP001174677">
    <property type="component" value="Chromosome 12"/>
</dbReference>
<feature type="region of interest" description="Disordered" evidence="5">
    <location>
        <begin position="30"/>
        <end position="105"/>
    </location>
</feature>
<keyword evidence="3" id="KW-0862">Zinc</keyword>
<dbReference type="PANTHER" id="PTHR47162">
    <property type="entry name" value="OS02G0192300 PROTEIN"/>
    <property type="match status" value="1"/>
</dbReference>
<dbReference type="SMART" id="SM00249">
    <property type="entry name" value="PHD"/>
    <property type="match status" value="3"/>
</dbReference>
<dbReference type="PROSITE" id="PS50016">
    <property type="entry name" value="ZF_PHD_2"/>
    <property type="match status" value="2"/>
</dbReference>
<feature type="domain" description="PHD-type" evidence="6">
    <location>
        <begin position="305"/>
        <end position="355"/>
    </location>
</feature>
<evidence type="ECO:0000313" key="7">
    <source>
        <dbReference type="EMBL" id="KAJ9166716.1"/>
    </source>
</evidence>
<evidence type="ECO:0000256" key="3">
    <source>
        <dbReference type="ARBA" id="ARBA00022833"/>
    </source>
</evidence>
<dbReference type="Pfam" id="PF00628">
    <property type="entry name" value="PHD"/>
    <property type="match status" value="2"/>
</dbReference>
<protein>
    <recommendedName>
        <fullName evidence="6">PHD-type domain-containing protein</fullName>
    </recommendedName>
</protein>
<feature type="domain" description="PHD-type" evidence="6">
    <location>
        <begin position="467"/>
        <end position="517"/>
    </location>
</feature>
<feature type="compositionally biased region" description="Basic and acidic residues" evidence="5">
    <location>
        <begin position="59"/>
        <end position="71"/>
    </location>
</feature>
<reference evidence="7 8" key="1">
    <citation type="journal article" date="2023" name="Plant Biotechnol. J.">
        <title>Chromosome-level wild Hevea brasiliensis genome provides new tools for genomic-assisted breeding and valuable loci to elevate rubber yield.</title>
        <authorList>
            <person name="Cheng H."/>
            <person name="Song X."/>
            <person name="Hu Y."/>
            <person name="Wu T."/>
            <person name="Yang Q."/>
            <person name="An Z."/>
            <person name="Feng S."/>
            <person name="Deng Z."/>
            <person name="Wu W."/>
            <person name="Zeng X."/>
            <person name="Tu M."/>
            <person name="Wang X."/>
            <person name="Huang H."/>
        </authorList>
    </citation>
    <scope>NUCLEOTIDE SEQUENCE [LARGE SCALE GENOMIC DNA]</scope>
    <source>
        <strain evidence="7">MT/VB/25A 57/8</strain>
    </source>
</reference>
<name>A0ABQ9LJ45_HEVBR</name>
<organism evidence="7 8">
    <name type="scientific">Hevea brasiliensis</name>
    <name type="common">Para rubber tree</name>
    <name type="synonym">Siphonia brasiliensis</name>
    <dbReference type="NCBI Taxonomy" id="3981"/>
    <lineage>
        <taxon>Eukaryota</taxon>
        <taxon>Viridiplantae</taxon>
        <taxon>Streptophyta</taxon>
        <taxon>Embryophyta</taxon>
        <taxon>Tracheophyta</taxon>
        <taxon>Spermatophyta</taxon>
        <taxon>Magnoliopsida</taxon>
        <taxon>eudicotyledons</taxon>
        <taxon>Gunneridae</taxon>
        <taxon>Pentapetalae</taxon>
        <taxon>rosids</taxon>
        <taxon>fabids</taxon>
        <taxon>Malpighiales</taxon>
        <taxon>Euphorbiaceae</taxon>
        <taxon>Crotonoideae</taxon>
        <taxon>Micrandreae</taxon>
        <taxon>Hevea</taxon>
    </lineage>
</organism>
<gene>
    <name evidence="7" type="ORF">P3X46_021423</name>
</gene>
<dbReference type="InterPro" id="IPR001965">
    <property type="entry name" value="Znf_PHD"/>
</dbReference>
<dbReference type="PROSITE" id="PS01359">
    <property type="entry name" value="ZF_PHD_1"/>
    <property type="match status" value="1"/>
</dbReference>
<dbReference type="InterPro" id="IPR019787">
    <property type="entry name" value="Znf_PHD-finger"/>
</dbReference>
<dbReference type="InterPro" id="IPR011011">
    <property type="entry name" value="Znf_FYVE_PHD"/>
</dbReference>
<evidence type="ECO:0000256" key="4">
    <source>
        <dbReference type="PROSITE-ProRule" id="PRU00146"/>
    </source>
</evidence>
<dbReference type="Gene3D" id="3.30.40.10">
    <property type="entry name" value="Zinc/RING finger domain, C3HC4 (zinc finger)"/>
    <property type="match status" value="2"/>
</dbReference>
<keyword evidence="1" id="KW-0479">Metal-binding</keyword>
<evidence type="ECO:0000256" key="5">
    <source>
        <dbReference type="SAM" id="MobiDB-lite"/>
    </source>
</evidence>
<dbReference type="EMBL" id="JARPOI010000012">
    <property type="protein sequence ID" value="KAJ9166716.1"/>
    <property type="molecule type" value="Genomic_DNA"/>
</dbReference>
<evidence type="ECO:0000259" key="6">
    <source>
        <dbReference type="PROSITE" id="PS50016"/>
    </source>
</evidence>
<dbReference type="PANTHER" id="PTHR47162:SF9">
    <property type="entry name" value="PHD FINGER PROTEIN EHD3-LIKE"/>
    <property type="match status" value="1"/>
</dbReference>